<dbReference type="SUPFAM" id="SSF47789">
    <property type="entry name" value="C-terminal domain of RNA polymerase alpha subunit"/>
    <property type="match status" value="1"/>
</dbReference>
<gene>
    <name evidence="2" type="ORF">XF1B_04250</name>
</gene>
<organism evidence="2">
    <name type="scientific">Bradyrhizobium diazoefficiens</name>
    <dbReference type="NCBI Taxonomy" id="1355477"/>
    <lineage>
        <taxon>Bacteria</taxon>
        <taxon>Pseudomonadati</taxon>
        <taxon>Pseudomonadota</taxon>
        <taxon>Alphaproteobacteria</taxon>
        <taxon>Hyphomicrobiales</taxon>
        <taxon>Nitrobacteraceae</taxon>
        <taxon>Bradyrhizobium</taxon>
    </lineage>
</organism>
<dbReference type="GO" id="GO:0003899">
    <property type="term" value="F:DNA-directed RNA polymerase activity"/>
    <property type="evidence" value="ECO:0007669"/>
    <property type="project" value="InterPro"/>
</dbReference>
<dbReference type="GO" id="GO:0006351">
    <property type="term" value="P:DNA-templated transcription"/>
    <property type="evidence" value="ECO:0007669"/>
    <property type="project" value="InterPro"/>
</dbReference>
<dbReference type="EMBL" id="AP023091">
    <property type="protein sequence ID" value="BCE17744.1"/>
    <property type="molecule type" value="Genomic_DNA"/>
</dbReference>
<evidence type="ECO:0000313" key="2">
    <source>
        <dbReference type="EMBL" id="BCE17744.1"/>
    </source>
</evidence>
<feature type="domain" description="RNA polymerase alpha subunit C-terminal" evidence="1">
    <location>
        <begin position="22"/>
        <end position="76"/>
    </location>
</feature>
<dbReference type="InterPro" id="IPR011260">
    <property type="entry name" value="RNAP_asu_C"/>
</dbReference>
<name>A0A809WRA4_9BRAD</name>
<sequence length="106" mass="11866">MKVPYWPPEELAATVLKTGALFECIDEMPLSVRSANCLKNADIDYVGQLVQKTDQELLRVPNFNRLSLEEVIEALTGLGLPLEMDLSVWPGPTKREPDAQVYAHAR</sequence>
<protein>
    <recommendedName>
        <fullName evidence="1">RNA polymerase alpha subunit C-terminal domain-containing protein</fullName>
    </recommendedName>
</protein>
<dbReference type="AlphaFoldDB" id="A0A809WRA4"/>
<dbReference type="GO" id="GO:0003677">
    <property type="term" value="F:DNA binding"/>
    <property type="evidence" value="ECO:0007669"/>
    <property type="project" value="InterPro"/>
</dbReference>
<reference evidence="2" key="1">
    <citation type="submission" date="2020-05" db="EMBL/GenBank/DDBJ databases">
        <title>Complete genome sequence of Bradyrhizobium diazoefficiens XF1 isolated from soybean nodule.</title>
        <authorList>
            <person name="Noda R."/>
            <person name="Kakizaki K."/>
            <person name="Minamisawa K."/>
        </authorList>
    </citation>
    <scope>NUCLEOTIDE SEQUENCE</scope>
    <source>
        <strain evidence="2">XF1</strain>
    </source>
</reference>
<dbReference type="Pfam" id="PF03118">
    <property type="entry name" value="RNA_pol_A_CTD"/>
    <property type="match status" value="1"/>
</dbReference>
<accession>A0A809WRA4</accession>
<dbReference type="Gene3D" id="1.10.150.20">
    <property type="entry name" value="5' to 3' exonuclease, C-terminal subdomain"/>
    <property type="match status" value="1"/>
</dbReference>
<evidence type="ECO:0000259" key="1">
    <source>
        <dbReference type="Pfam" id="PF03118"/>
    </source>
</evidence>
<proteinExistence type="predicted"/>